<protein>
    <submittedName>
        <fullName evidence="1">Uncharacterized protein</fullName>
    </submittedName>
</protein>
<proteinExistence type="predicted"/>
<organism evidence="1 2">
    <name type="scientific">Phytophthora megakarya</name>
    <dbReference type="NCBI Taxonomy" id="4795"/>
    <lineage>
        <taxon>Eukaryota</taxon>
        <taxon>Sar</taxon>
        <taxon>Stramenopiles</taxon>
        <taxon>Oomycota</taxon>
        <taxon>Peronosporomycetes</taxon>
        <taxon>Peronosporales</taxon>
        <taxon>Peronosporaceae</taxon>
        <taxon>Phytophthora</taxon>
    </lineage>
</organism>
<dbReference type="AlphaFoldDB" id="A0A225WU01"/>
<accession>A0A225WU01</accession>
<sequence>MDFLEYWQMDTEDCTLADGEDAIQYHELFRTKAAFWCHSRKPCVLIPMGPKAHKGFQGQPDILDQHEPARLYWGLPISSSALRLVYDLLSGPRV</sequence>
<evidence type="ECO:0000313" key="2">
    <source>
        <dbReference type="Proteomes" id="UP000198211"/>
    </source>
</evidence>
<dbReference type="EMBL" id="NBNE01000330">
    <property type="protein sequence ID" value="OWZ20380.1"/>
    <property type="molecule type" value="Genomic_DNA"/>
</dbReference>
<dbReference type="Proteomes" id="UP000198211">
    <property type="component" value="Unassembled WGS sequence"/>
</dbReference>
<gene>
    <name evidence="1" type="ORF">PHMEG_0005211</name>
</gene>
<reference evidence="2" key="1">
    <citation type="submission" date="2017-03" db="EMBL/GenBank/DDBJ databases">
        <title>Phytopthora megakarya and P. palmivora, two closely related causual agents of cacao black pod achieved similar genome size and gene model numbers by different mechanisms.</title>
        <authorList>
            <person name="Ali S."/>
            <person name="Shao J."/>
            <person name="Larry D.J."/>
            <person name="Kronmiller B."/>
            <person name="Shen D."/>
            <person name="Strem M.D."/>
            <person name="Melnick R.L."/>
            <person name="Guiltinan M.J."/>
            <person name="Tyler B.M."/>
            <person name="Meinhardt L.W."/>
            <person name="Bailey B.A."/>
        </authorList>
    </citation>
    <scope>NUCLEOTIDE SEQUENCE [LARGE SCALE GENOMIC DNA]</scope>
    <source>
        <strain evidence="2">zdho120</strain>
    </source>
</reference>
<name>A0A225WU01_9STRA</name>
<keyword evidence="2" id="KW-1185">Reference proteome</keyword>
<evidence type="ECO:0000313" key="1">
    <source>
        <dbReference type="EMBL" id="OWZ20380.1"/>
    </source>
</evidence>
<comment type="caution">
    <text evidence="1">The sequence shown here is derived from an EMBL/GenBank/DDBJ whole genome shotgun (WGS) entry which is preliminary data.</text>
</comment>